<protein>
    <submittedName>
        <fullName evidence="1">Uncharacterized protein</fullName>
    </submittedName>
</protein>
<sequence>MQVERDLVDYAMASCFAAQQNAYLKDQGRRWAGAVMQRAHGPVEQWTVVADAVEAELARSGIGKSKPDGPHGASVPMPLMACVHIPDATDVRAAIAIAARALSADYAAQPKE</sequence>
<reference evidence="1 2" key="1">
    <citation type="submission" date="2018-03" db="EMBL/GenBank/DDBJ databases">
        <title>The draft genome of Sphingosinicella sp. GL-C-18.</title>
        <authorList>
            <person name="Liu L."/>
            <person name="Li L."/>
            <person name="Liang L."/>
            <person name="Zhang X."/>
            <person name="Wang T."/>
        </authorList>
    </citation>
    <scope>NUCLEOTIDE SEQUENCE [LARGE SCALE GENOMIC DNA]</scope>
    <source>
        <strain evidence="1 2">GL-C-18</strain>
    </source>
</reference>
<proteinExistence type="predicted"/>
<comment type="caution">
    <text evidence="1">The sequence shown here is derived from an EMBL/GenBank/DDBJ whole genome shotgun (WGS) entry which is preliminary data.</text>
</comment>
<evidence type="ECO:0000313" key="1">
    <source>
        <dbReference type="EMBL" id="PSJ36807.1"/>
    </source>
</evidence>
<dbReference type="EMBL" id="PXYI01000011">
    <property type="protein sequence ID" value="PSJ36807.1"/>
    <property type="molecule type" value="Genomic_DNA"/>
</dbReference>
<evidence type="ECO:0000313" key="2">
    <source>
        <dbReference type="Proteomes" id="UP000241167"/>
    </source>
</evidence>
<dbReference type="Proteomes" id="UP000241167">
    <property type="component" value="Unassembled WGS sequence"/>
</dbReference>
<organism evidence="1 2">
    <name type="scientific">Allosphingosinicella deserti</name>
    <dbReference type="NCBI Taxonomy" id="2116704"/>
    <lineage>
        <taxon>Bacteria</taxon>
        <taxon>Pseudomonadati</taxon>
        <taxon>Pseudomonadota</taxon>
        <taxon>Alphaproteobacteria</taxon>
        <taxon>Sphingomonadales</taxon>
        <taxon>Sphingomonadaceae</taxon>
        <taxon>Allosphingosinicella</taxon>
    </lineage>
</organism>
<name>A0A2P7QFQ2_9SPHN</name>
<accession>A0A2P7QFQ2</accession>
<gene>
    <name evidence="1" type="ORF">C7I55_24140</name>
</gene>
<keyword evidence="2" id="KW-1185">Reference proteome</keyword>
<dbReference type="AlphaFoldDB" id="A0A2P7QFQ2"/>